<evidence type="ECO:0000313" key="2">
    <source>
        <dbReference type="EMBL" id="PYD57374.1"/>
    </source>
</evidence>
<dbReference type="Pfam" id="PF07409">
    <property type="entry name" value="GP46"/>
    <property type="match status" value="1"/>
</dbReference>
<proteinExistence type="predicted"/>
<dbReference type="Proteomes" id="UP000248257">
    <property type="component" value="Unassembled WGS sequence"/>
</dbReference>
<sequence>MDIAIIWNVREARGDWPIVSGDLALDNPLRSAVMVSLFTDRVAPEQPSSADTAAGIQSPNGAPGSAAADRRGWWGDAFADLPIGSRLWQLKRAVKVGTRAIPREIESICTEALQWLVDDGVVRSIAVSAWWSATIPTMAEFSVTLTQPGNSTPQTFTFSWAWEGLT</sequence>
<feature type="region of interest" description="Disordered" evidence="1">
    <location>
        <begin position="45"/>
        <end position="68"/>
    </location>
</feature>
<keyword evidence="3" id="KW-1185">Reference proteome</keyword>
<dbReference type="STRING" id="1220579.GCA_001571345_01214"/>
<organism evidence="2 3">
    <name type="scientific">Komagataeibacter xylinus</name>
    <name type="common">Gluconacetobacter xylinus</name>
    <dbReference type="NCBI Taxonomy" id="28448"/>
    <lineage>
        <taxon>Bacteria</taxon>
        <taxon>Pseudomonadati</taxon>
        <taxon>Pseudomonadota</taxon>
        <taxon>Alphaproteobacteria</taxon>
        <taxon>Acetobacterales</taxon>
        <taxon>Acetobacteraceae</taxon>
        <taxon>Komagataeibacter</taxon>
    </lineage>
</organism>
<dbReference type="AlphaFoldDB" id="A0A318PQF3"/>
<reference evidence="2 3" key="1">
    <citation type="submission" date="2017-07" db="EMBL/GenBank/DDBJ databases">
        <title>A draft genome sequence of Komagataeibacter xylinus LMG 1515.</title>
        <authorList>
            <person name="Skraban J."/>
            <person name="Cleenwerck I."/>
            <person name="Vandamme P."/>
            <person name="Trcek J."/>
        </authorList>
    </citation>
    <scope>NUCLEOTIDE SEQUENCE [LARGE SCALE GENOMIC DNA]</scope>
    <source>
        <strain evidence="2 3">LMG 1515</strain>
    </source>
</reference>
<evidence type="ECO:0000256" key="1">
    <source>
        <dbReference type="SAM" id="MobiDB-lite"/>
    </source>
</evidence>
<accession>A0A318PQF3</accession>
<dbReference type="OrthoDB" id="5677166at2"/>
<protein>
    <submittedName>
        <fullName evidence="2">Uncharacterized protein</fullName>
    </submittedName>
</protein>
<dbReference type="InterPro" id="IPR010877">
    <property type="entry name" value="Phage_Mu_Gp46"/>
</dbReference>
<comment type="caution">
    <text evidence="2">The sequence shown here is derived from an EMBL/GenBank/DDBJ whole genome shotgun (WGS) entry which is preliminary data.</text>
</comment>
<name>A0A318PQF3_KOMXY</name>
<gene>
    <name evidence="2" type="ORF">CFR75_06025</name>
</gene>
<evidence type="ECO:0000313" key="3">
    <source>
        <dbReference type="Proteomes" id="UP000248257"/>
    </source>
</evidence>
<dbReference type="EMBL" id="NKUC01000009">
    <property type="protein sequence ID" value="PYD57374.1"/>
    <property type="molecule type" value="Genomic_DNA"/>
</dbReference>
<feature type="compositionally biased region" description="Polar residues" evidence="1">
    <location>
        <begin position="46"/>
        <end position="60"/>
    </location>
</feature>
<dbReference type="RefSeq" id="WP_061273050.1">
    <property type="nucleotide sequence ID" value="NZ_CBCRXN010000003.1"/>
</dbReference>